<dbReference type="STRING" id="161767.ENSAPEP00000001170"/>
<evidence type="ECO:0000256" key="1">
    <source>
        <dbReference type="ARBA" id="ARBA00022734"/>
    </source>
</evidence>
<accession>A0A3P8RNU6</accession>
<dbReference type="InterPro" id="IPR050111">
    <property type="entry name" value="C-type_lectin/snaclec_domain"/>
</dbReference>
<feature type="domain" description="C-type lectin" evidence="4">
    <location>
        <begin position="175"/>
        <end position="302"/>
    </location>
</feature>
<dbReference type="SMART" id="SM00034">
    <property type="entry name" value="CLECT"/>
    <property type="match status" value="1"/>
</dbReference>
<dbReference type="GeneTree" id="ENSGT01030000234575"/>
<dbReference type="CDD" id="cd03590">
    <property type="entry name" value="CLECT_DC-SIGN_like"/>
    <property type="match status" value="1"/>
</dbReference>
<dbReference type="PANTHER" id="PTHR22803">
    <property type="entry name" value="MANNOSE, PHOSPHOLIPASE, LECTIN RECEPTOR RELATED"/>
    <property type="match status" value="1"/>
</dbReference>
<dbReference type="Pfam" id="PF00059">
    <property type="entry name" value="Lectin_C"/>
    <property type="match status" value="1"/>
</dbReference>
<evidence type="ECO:0000256" key="3">
    <source>
        <dbReference type="SAM" id="Phobius"/>
    </source>
</evidence>
<dbReference type="PROSITE" id="PS50041">
    <property type="entry name" value="C_TYPE_LECTIN_2"/>
    <property type="match status" value="1"/>
</dbReference>
<evidence type="ECO:0000313" key="5">
    <source>
        <dbReference type="Ensembl" id="ENSAPEP00000001170.1"/>
    </source>
</evidence>
<keyword evidence="3" id="KW-0812">Transmembrane</keyword>
<evidence type="ECO:0000259" key="4">
    <source>
        <dbReference type="PROSITE" id="PS50041"/>
    </source>
</evidence>
<dbReference type="InterPro" id="IPR033989">
    <property type="entry name" value="CD209-like_CTLD"/>
</dbReference>
<reference evidence="5" key="3">
    <citation type="submission" date="2025-09" db="UniProtKB">
        <authorList>
            <consortium name="Ensembl"/>
        </authorList>
    </citation>
    <scope>IDENTIFICATION</scope>
</reference>
<dbReference type="Proteomes" id="UP000265080">
    <property type="component" value="Chromosome 18"/>
</dbReference>
<dbReference type="InterPro" id="IPR016187">
    <property type="entry name" value="CTDL_fold"/>
</dbReference>
<dbReference type="Gene3D" id="3.10.100.10">
    <property type="entry name" value="Mannose-Binding Protein A, subunit A"/>
    <property type="match status" value="1"/>
</dbReference>
<proteinExistence type="predicted"/>
<dbReference type="Ensembl" id="ENSAPET00000001199.1">
    <property type="protein sequence ID" value="ENSAPEP00000001170.1"/>
    <property type="gene ID" value="ENSAPEG00000000890.1"/>
</dbReference>
<dbReference type="InterPro" id="IPR016186">
    <property type="entry name" value="C-type_lectin-like/link_sf"/>
</dbReference>
<sequence>MEKTETPDCKFDSGFNALICQEDLEEHPYHQFGQGRQNVPMFNMNPGRRCRLTVVILAFLAAVLLIVDIGLGVHYNKLTDAHLTLDDTERIGKEVTTLHDTYKAAVEAIKGAKKQLDSEMGRQKQTNWEFEHQTKRSNDYEVQINKITKEIAVMRTHLPMIYDGCRHCPPGWVLMNSVCYYFPFSDSTGLKTWQNSREFCQMHGGDLAVIDTKDKQNTTVNYLMSHHDLSQQHVGYWIGLRDLQEEGTWKWLDGTELVEGYWRDGEPNDVGNEDCAKVVVVENFFKSWNDLSCGASQKWICEKAPTSTG</sequence>
<dbReference type="InterPro" id="IPR001304">
    <property type="entry name" value="C-type_lectin-like"/>
</dbReference>
<keyword evidence="1" id="KW-0430">Lectin</keyword>
<protein>
    <recommendedName>
        <fullName evidence="4">C-type lectin domain-containing protein</fullName>
    </recommendedName>
</protein>
<dbReference type="GO" id="GO:0030246">
    <property type="term" value="F:carbohydrate binding"/>
    <property type="evidence" value="ECO:0007669"/>
    <property type="project" value="UniProtKB-KW"/>
</dbReference>
<keyword evidence="2" id="KW-1015">Disulfide bond</keyword>
<feature type="transmembrane region" description="Helical" evidence="3">
    <location>
        <begin position="52"/>
        <end position="75"/>
    </location>
</feature>
<dbReference type="OMA" id="REFCQIY"/>
<reference evidence="5 6" key="1">
    <citation type="submission" date="2018-03" db="EMBL/GenBank/DDBJ databases">
        <title>Finding Nemo's genes: A chromosome-scale reference assembly of the genome of the orange clownfish Amphiprion percula.</title>
        <authorList>
            <person name="Lehmann R."/>
        </authorList>
    </citation>
    <scope>NUCLEOTIDE SEQUENCE</scope>
</reference>
<keyword evidence="3" id="KW-0472">Membrane</keyword>
<name>A0A3P8RNU6_AMPPE</name>
<reference evidence="5" key="2">
    <citation type="submission" date="2025-08" db="UniProtKB">
        <authorList>
            <consortium name="Ensembl"/>
        </authorList>
    </citation>
    <scope>IDENTIFICATION</scope>
</reference>
<dbReference type="InterPro" id="IPR018378">
    <property type="entry name" value="C-type_lectin_CS"/>
</dbReference>
<dbReference type="AlphaFoldDB" id="A0A3P8RNU6"/>
<dbReference type="SUPFAM" id="SSF56436">
    <property type="entry name" value="C-type lectin-like"/>
    <property type="match status" value="1"/>
</dbReference>
<keyword evidence="6" id="KW-1185">Reference proteome</keyword>
<dbReference type="PROSITE" id="PS00615">
    <property type="entry name" value="C_TYPE_LECTIN_1"/>
    <property type="match status" value="1"/>
</dbReference>
<organism evidence="5 6">
    <name type="scientific">Amphiprion percula</name>
    <name type="common">Orange clownfish</name>
    <name type="synonym">Lutjanus percula</name>
    <dbReference type="NCBI Taxonomy" id="161767"/>
    <lineage>
        <taxon>Eukaryota</taxon>
        <taxon>Metazoa</taxon>
        <taxon>Chordata</taxon>
        <taxon>Craniata</taxon>
        <taxon>Vertebrata</taxon>
        <taxon>Euteleostomi</taxon>
        <taxon>Actinopterygii</taxon>
        <taxon>Neopterygii</taxon>
        <taxon>Teleostei</taxon>
        <taxon>Neoteleostei</taxon>
        <taxon>Acanthomorphata</taxon>
        <taxon>Ovalentaria</taxon>
        <taxon>Pomacentridae</taxon>
        <taxon>Amphiprion</taxon>
    </lineage>
</organism>
<evidence type="ECO:0000313" key="6">
    <source>
        <dbReference type="Proteomes" id="UP000265080"/>
    </source>
</evidence>
<evidence type="ECO:0000256" key="2">
    <source>
        <dbReference type="ARBA" id="ARBA00023157"/>
    </source>
</evidence>
<keyword evidence="3" id="KW-1133">Transmembrane helix</keyword>